<dbReference type="PROSITE" id="PS00518">
    <property type="entry name" value="ZF_RING_1"/>
    <property type="match status" value="1"/>
</dbReference>
<dbReference type="CDD" id="cd19769">
    <property type="entry name" value="Bbox2_TRIM16-like"/>
    <property type="match status" value="1"/>
</dbReference>
<dbReference type="SMART" id="SM00336">
    <property type="entry name" value="BBOX"/>
    <property type="match status" value="1"/>
</dbReference>
<protein>
    <recommendedName>
        <fullName evidence="11">RING-type domain-containing protein</fullName>
    </recommendedName>
</protein>
<keyword evidence="1" id="KW-0479">Metal-binding</keyword>
<dbReference type="SUPFAM" id="SSF57850">
    <property type="entry name" value="RING/U-box"/>
    <property type="match status" value="1"/>
</dbReference>
<dbReference type="SUPFAM" id="SSF57845">
    <property type="entry name" value="B-box zinc-binding domain"/>
    <property type="match status" value="1"/>
</dbReference>
<feature type="region of interest" description="Disordered" evidence="5">
    <location>
        <begin position="261"/>
        <end position="369"/>
    </location>
</feature>
<name>A0A3B4DXU3_PYGNA</name>
<dbReference type="Proteomes" id="UP001501920">
    <property type="component" value="Chromosome 14"/>
</dbReference>
<keyword evidence="6" id="KW-0732">Signal</keyword>
<feature type="compositionally biased region" description="Basic and acidic residues" evidence="5">
    <location>
        <begin position="320"/>
        <end position="330"/>
    </location>
</feature>
<feature type="signal peptide" evidence="6">
    <location>
        <begin position="1"/>
        <end position="25"/>
    </location>
</feature>
<keyword evidence="2 4" id="KW-0863">Zinc-finger</keyword>
<reference evidence="9 10" key="1">
    <citation type="submission" date="2020-10" db="EMBL/GenBank/DDBJ databases">
        <title>Pygocentrus nattereri (red-bellied piranha) genome, fPygNat1, primary haplotype.</title>
        <authorList>
            <person name="Myers G."/>
            <person name="Meyer A."/>
            <person name="Karagic N."/>
            <person name="Pippel M."/>
            <person name="Winkler S."/>
            <person name="Tracey A."/>
            <person name="Wood J."/>
            <person name="Formenti G."/>
            <person name="Howe K."/>
            <person name="Fedrigo O."/>
            <person name="Jarvis E.D."/>
        </authorList>
    </citation>
    <scope>NUCLEOTIDE SEQUENCE [LARGE SCALE GENOMIC DNA]</scope>
</reference>
<evidence type="ECO:0000256" key="2">
    <source>
        <dbReference type="ARBA" id="ARBA00022771"/>
    </source>
</evidence>
<dbReference type="Gene3D" id="3.30.40.10">
    <property type="entry name" value="Zinc/RING finger domain, C3HC4 (zinc finger)"/>
    <property type="match status" value="1"/>
</dbReference>
<evidence type="ECO:0000313" key="10">
    <source>
        <dbReference type="Proteomes" id="UP001501920"/>
    </source>
</evidence>
<dbReference type="GO" id="GO:0008270">
    <property type="term" value="F:zinc ion binding"/>
    <property type="evidence" value="ECO:0007669"/>
    <property type="project" value="UniProtKB-KW"/>
</dbReference>
<evidence type="ECO:0000256" key="6">
    <source>
        <dbReference type="SAM" id="SignalP"/>
    </source>
</evidence>
<dbReference type="STRING" id="42514.ENSPNAP00000028293"/>
<dbReference type="Pfam" id="PF15227">
    <property type="entry name" value="zf-C3HC4_4"/>
    <property type="match status" value="1"/>
</dbReference>
<evidence type="ECO:0008006" key="11">
    <source>
        <dbReference type="Google" id="ProtNLM"/>
    </source>
</evidence>
<feature type="domain" description="RING-type" evidence="7">
    <location>
        <begin position="93"/>
        <end position="136"/>
    </location>
</feature>
<reference evidence="9" key="2">
    <citation type="submission" date="2025-08" db="UniProtKB">
        <authorList>
            <consortium name="Ensembl"/>
        </authorList>
    </citation>
    <scope>IDENTIFICATION</scope>
</reference>
<dbReference type="InterPro" id="IPR000315">
    <property type="entry name" value="Znf_B-box"/>
</dbReference>
<dbReference type="PROSITE" id="PS50089">
    <property type="entry name" value="ZF_RING_2"/>
    <property type="match status" value="1"/>
</dbReference>
<dbReference type="PANTHER" id="PTHR25465">
    <property type="entry name" value="B-BOX DOMAIN CONTAINING"/>
    <property type="match status" value="1"/>
</dbReference>
<dbReference type="InterPro" id="IPR001841">
    <property type="entry name" value="Znf_RING"/>
</dbReference>
<dbReference type="InterPro" id="IPR013083">
    <property type="entry name" value="Znf_RING/FYVE/PHD"/>
</dbReference>
<dbReference type="PROSITE" id="PS50119">
    <property type="entry name" value="ZF_BBOX"/>
    <property type="match status" value="1"/>
</dbReference>
<organism evidence="9 10">
    <name type="scientific">Pygocentrus nattereri</name>
    <name type="common">Red-bellied piranha</name>
    <dbReference type="NCBI Taxonomy" id="42514"/>
    <lineage>
        <taxon>Eukaryota</taxon>
        <taxon>Metazoa</taxon>
        <taxon>Chordata</taxon>
        <taxon>Craniata</taxon>
        <taxon>Vertebrata</taxon>
        <taxon>Euteleostomi</taxon>
        <taxon>Actinopterygii</taxon>
        <taxon>Neopterygii</taxon>
        <taxon>Teleostei</taxon>
        <taxon>Ostariophysi</taxon>
        <taxon>Characiformes</taxon>
        <taxon>Characoidei</taxon>
        <taxon>Pygocentrus</taxon>
    </lineage>
</organism>
<evidence type="ECO:0000256" key="1">
    <source>
        <dbReference type="ARBA" id="ARBA00022723"/>
    </source>
</evidence>
<dbReference type="Ensembl" id="ENSPNAT00000000340.2">
    <property type="protein sequence ID" value="ENSPNAP00000028293.1"/>
    <property type="gene ID" value="ENSPNAG00000002987.2"/>
</dbReference>
<keyword evidence="3" id="KW-0862">Zinc</keyword>
<dbReference type="Gene3D" id="3.30.160.60">
    <property type="entry name" value="Classic Zinc Finger"/>
    <property type="match status" value="1"/>
</dbReference>
<evidence type="ECO:0000256" key="3">
    <source>
        <dbReference type="ARBA" id="ARBA00022833"/>
    </source>
</evidence>
<feature type="compositionally biased region" description="Basic residues" evidence="5">
    <location>
        <begin position="283"/>
        <end position="319"/>
    </location>
</feature>
<dbReference type="GeneTree" id="ENSGT01150000286931"/>
<evidence type="ECO:0000313" key="9">
    <source>
        <dbReference type="Ensembl" id="ENSPNAP00000028293.1"/>
    </source>
</evidence>
<dbReference type="PANTHER" id="PTHR25465:SF5">
    <property type="entry name" value="E3 UBIQUITIN_ISG15 LIGASE TRIM25-RELATED"/>
    <property type="match status" value="1"/>
</dbReference>
<sequence length="369" mass="41867">MDKNIWTWIRKGFICLLCNSLIVYTQNSKTCKTGPTTKPHLFTYLLCQPSFSLSHKHKEASFCSDRLISTTPDYSESVKMAEVAQEDQDPFSCPICLDPIKDPVTIPCGHNYCMACIRDYWNEREHTETYSCPECRENFRPRPVLNKNTMFAEVVERFKKAKLQDASPASCGPRKCSMCAGQKVQAVKFCPQCEESSCEAHTARHNSMSLREKHTVIVVGGEPPKNICVLHNMPLEIYCQTDQQLICSLCFVEHHRGHDAVSVGPKNTERQVDINSPQNNGGRRPRNRHRSHEHGRRRHKQSRHGRGHGSGHRKSLHSKCGHEAGHHESHGCTLGRHGHAEGGGHTLGRNRSGTHGGRHRSRRHERSRH</sequence>
<feature type="compositionally biased region" description="Basic residues" evidence="5">
    <location>
        <begin position="356"/>
        <end position="369"/>
    </location>
</feature>
<accession>A0A3B4DXU3</accession>
<dbReference type="InterPro" id="IPR017907">
    <property type="entry name" value="Znf_RING_CS"/>
</dbReference>
<keyword evidence="10" id="KW-1185">Reference proteome</keyword>
<dbReference type="AlphaFoldDB" id="A0A3B4DXU3"/>
<feature type="domain" description="B box-type" evidence="8">
    <location>
        <begin position="223"/>
        <end position="263"/>
    </location>
</feature>
<reference evidence="9" key="3">
    <citation type="submission" date="2025-09" db="UniProtKB">
        <authorList>
            <consortium name="Ensembl"/>
        </authorList>
    </citation>
    <scope>IDENTIFICATION</scope>
</reference>
<feature type="chain" id="PRO_5017296092" description="RING-type domain-containing protein" evidence="6">
    <location>
        <begin position="26"/>
        <end position="369"/>
    </location>
</feature>
<evidence type="ECO:0000256" key="5">
    <source>
        <dbReference type="SAM" id="MobiDB-lite"/>
    </source>
</evidence>
<dbReference type="Gene3D" id="4.10.830.40">
    <property type="match status" value="1"/>
</dbReference>
<dbReference type="InterPro" id="IPR051051">
    <property type="entry name" value="E3_ubiq-ligase_TRIM/RNF"/>
</dbReference>
<dbReference type="SMART" id="SM00184">
    <property type="entry name" value="RING"/>
    <property type="match status" value="1"/>
</dbReference>
<evidence type="ECO:0000259" key="7">
    <source>
        <dbReference type="PROSITE" id="PS50089"/>
    </source>
</evidence>
<dbReference type="Pfam" id="PF00643">
    <property type="entry name" value="zf-B_box"/>
    <property type="match status" value="1"/>
</dbReference>
<proteinExistence type="predicted"/>
<evidence type="ECO:0000256" key="4">
    <source>
        <dbReference type="PROSITE-ProRule" id="PRU00024"/>
    </source>
</evidence>
<evidence type="ECO:0000259" key="8">
    <source>
        <dbReference type="PROSITE" id="PS50119"/>
    </source>
</evidence>